<dbReference type="GO" id="GO:0016989">
    <property type="term" value="F:sigma factor antagonist activity"/>
    <property type="evidence" value="ECO:0007669"/>
    <property type="project" value="TreeGrafter"/>
</dbReference>
<evidence type="ECO:0000313" key="5">
    <source>
        <dbReference type="Proteomes" id="UP000190150"/>
    </source>
</evidence>
<dbReference type="PIRSF" id="PIRSF018266">
    <property type="entry name" value="FecR"/>
    <property type="match status" value="1"/>
</dbReference>
<sequence length="334" mass="38297">MEKEEFLRLLSKKVADGLDREEQIAFDIYLNSHNAYVPVVEQLEDFFAYEEPNVADKEQELHFQKLSLRLGDAAPPKKSRFVIWRATALVAACLSLFLLWNYLAEKNSFGSDGEQSAYQEVLSSDKNYWLTLDDGTSVILSRGATLRYNEAFGRLERMASLKGSARFDVVKNAAKPMHIDLGTWEAVVKGTLFDIQQHDDSDQKELTLYHGKVELINKKDPAQVLSILPNQKVSWKSGASRTRDIRVDTLSPQELVAARQLYQDSLVFSKIAFKDLAIRLKERYRKEFVFENPEVAKRLYTGNISNVKLQELLRVMSIAYPFEYEIKDSVVIIK</sequence>
<dbReference type="PANTHER" id="PTHR30273">
    <property type="entry name" value="PERIPLASMIC SIGNAL SENSOR AND SIGMA FACTOR ACTIVATOR FECR-RELATED"/>
    <property type="match status" value="1"/>
</dbReference>
<dbReference type="EMBL" id="FUZF01000001">
    <property type="protein sequence ID" value="SKB39361.1"/>
    <property type="molecule type" value="Genomic_DNA"/>
</dbReference>
<proteinExistence type="predicted"/>
<dbReference type="Proteomes" id="UP000190150">
    <property type="component" value="Unassembled WGS sequence"/>
</dbReference>
<dbReference type="Gene3D" id="3.55.50.30">
    <property type="match status" value="1"/>
</dbReference>
<dbReference type="OrthoDB" id="1523735at2"/>
<reference evidence="5" key="1">
    <citation type="submission" date="2017-02" db="EMBL/GenBank/DDBJ databases">
        <authorList>
            <person name="Varghese N."/>
            <person name="Submissions S."/>
        </authorList>
    </citation>
    <scope>NUCLEOTIDE SEQUENCE [LARGE SCALE GENOMIC DNA]</scope>
    <source>
        <strain evidence="5">DSM 24091</strain>
    </source>
</reference>
<evidence type="ECO:0000256" key="1">
    <source>
        <dbReference type="SAM" id="Phobius"/>
    </source>
</evidence>
<accession>A0A1T5AWE4</accession>
<organism evidence="4 5">
    <name type="scientific">Sphingobacterium nematocida</name>
    <dbReference type="NCBI Taxonomy" id="1513896"/>
    <lineage>
        <taxon>Bacteria</taxon>
        <taxon>Pseudomonadati</taxon>
        <taxon>Bacteroidota</taxon>
        <taxon>Sphingobacteriia</taxon>
        <taxon>Sphingobacteriales</taxon>
        <taxon>Sphingobacteriaceae</taxon>
        <taxon>Sphingobacterium</taxon>
    </lineage>
</organism>
<protein>
    <submittedName>
        <fullName evidence="4">FecR family protein</fullName>
    </submittedName>
</protein>
<keyword evidence="1" id="KW-0472">Membrane</keyword>
<evidence type="ECO:0000313" key="4">
    <source>
        <dbReference type="EMBL" id="SKB39361.1"/>
    </source>
</evidence>
<dbReference type="InterPro" id="IPR032508">
    <property type="entry name" value="FecR_C"/>
</dbReference>
<name>A0A1T5AWE4_9SPHI</name>
<dbReference type="RefSeq" id="WP_079640597.1">
    <property type="nucleotide sequence ID" value="NZ_FUZF01000001.1"/>
</dbReference>
<keyword evidence="5" id="KW-1185">Reference proteome</keyword>
<keyword evidence="1" id="KW-1133">Transmembrane helix</keyword>
<dbReference type="Pfam" id="PF16344">
    <property type="entry name" value="FecR_C"/>
    <property type="match status" value="1"/>
</dbReference>
<dbReference type="AlphaFoldDB" id="A0A1T5AWE4"/>
<dbReference type="PANTHER" id="PTHR30273:SF2">
    <property type="entry name" value="PROTEIN FECR"/>
    <property type="match status" value="1"/>
</dbReference>
<evidence type="ECO:0000259" key="2">
    <source>
        <dbReference type="Pfam" id="PF04773"/>
    </source>
</evidence>
<dbReference type="InterPro" id="IPR012373">
    <property type="entry name" value="Ferrdict_sens_TM"/>
</dbReference>
<feature type="domain" description="Protein FecR C-terminal" evidence="3">
    <location>
        <begin position="266"/>
        <end position="333"/>
    </location>
</feature>
<keyword evidence="1" id="KW-0812">Transmembrane</keyword>
<evidence type="ECO:0000259" key="3">
    <source>
        <dbReference type="Pfam" id="PF16344"/>
    </source>
</evidence>
<dbReference type="Pfam" id="PF04773">
    <property type="entry name" value="FecR"/>
    <property type="match status" value="1"/>
</dbReference>
<gene>
    <name evidence="4" type="ORF">SAMN05660841_00243</name>
</gene>
<feature type="transmembrane region" description="Helical" evidence="1">
    <location>
        <begin position="82"/>
        <end position="103"/>
    </location>
</feature>
<dbReference type="Gene3D" id="2.60.120.1440">
    <property type="match status" value="1"/>
</dbReference>
<feature type="domain" description="FecR protein" evidence="2">
    <location>
        <begin position="130"/>
        <end position="214"/>
    </location>
</feature>
<dbReference type="STRING" id="1513896.SAMN05660841_00243"/>
<dbReference type="InterPro" id="IPR006860">
    <property type="entry name" value="FecR"/>
</dbReference>